<dbReference type="GO" id="GO:0003677">
    <property type="term" value="F:DNA binding"/>
    <property type="evidence" value="ECO:0007669"/>
    <property type="project" value="UniProtKB-KW"/>
</dbReference>
<evidence type="ECO:0000256" key="1">
    <source>
        <dbReference type="ARBA" id="ARBA00022741"/>
    </source>
</evidence>
<dbReference type="GO" id="GO:0016787">
    <property type="term" value="F:hydrolase activity"/>
    <property type="evidence" value="ECO:0007669"/>
    <property type="project" value="UniProtKB-KW"/>
</dbReference>
<proteinExistence type="predicted"/>
<keyword evidence="7" id="KW-0234">DNA repair</keyword>
<dbReference type="RefSeq" id="WP_145153397.1">
    <property type="nucleotide sequence ID" value="NZ_VNIM01000063.1"/>
</dbReference>
<protein>
    <submittedName>
        <fullName evidence="10">ATP-dependent DNA helicase RecG</fullName>
    </submittedName>
</protein>
<evidence type="ECO:0000256" key="7">
    <source>
        <dbReference type="ARBA" id="ARBA00023204"/>
    </source>
</evidence>
<feature type="domain" description="Helicase C-terminal" evidence="9">
    <location>
        <begin position="453"/>
        <end position="568"/>
    </location>
</feature>
<dbReference type="PROSITE" id="PS51194">
    <property type="entry name" value="HELICASE_CTER"/>
    <property type="match status" value="1"/>
</dbReference>
<dbReference type="PROSITE" id="PS51192">
    <property type="entry name" value="HELICASE_ATP_BIND_1"/>
    <property type="match status" value="1"/>
</dbReference>
<keyword evidence="3" id="KW-0378">Hydrolase</keyword>
<keyword evidence="6" id="KW-0238">DNA-binding</keyword>
<comment type="caution">
    <text evidence="10">The sequence shown here is derived from an EMBL/GenBank/DDBJ whole genome shotgun (WGS) entry which is preliminary data.</text>
</comment>
<evidence type="ECO:0000259" key="9">
    <source>
        <dbReference type="PROSITE" id="PS51194"/>
    </source>
</evidence>
<keyword evidence="11" id="KW-1185">Reference proteome</keyword>
<dbReference type="OrthoDB" id="9804325at2"/>
<dbReference type="InterPro" id="IPR027417">
    <property type="entry name" value="P-loop_NTPase"/>
</dbReference>
<keyword evidence="2" id="KW-0227">DNA damage</keyword>
<dbReference type="InterPro" id="IPR011545">
    <property type="entry name" value="DEAD/DEAH_box_helicase_dom"/>
</dbReference>
<evidence type="ECO:0000256" key="3">
    <source>
        <dbReference type="ARBA" id="ARBA00022801"/>
    </source>
</evidence>
<feature type="domain" description="Helicase ATP-binding" evidence="8">
    <location>
        <begin position="272"/>
        <end position="434"/>
    </location>
</feature>
<evidence type="ECO:0000313" key="10">
    <source>
        <dbReference type="EMBL" id="TVV72535.1"/>
    </source>
</evidence>
<evidence type="ECO:0000313" key="11">
    <source>
        <dbReference type="Proteomes" id="UP000318681"/>
    </source>
</evidence>
<dbReference type="SMART" id="SM00490">
    <property type="entry name" value="HELICc"/>
    <property type="match status" value="1"/>
</dbReference>
<dbReference type="Gene3D" id="3.40.50.300">
    <property type="entry name" value="P-loop containing nucleotide triphosphate hydrolases"/>
    <property type="match status" value="2"/>
</dbReference>
<evidence type="ECO:0000256" key="2">
    <source>
        <dbReference type="ARBA" id="ARBA00022763"/>
    </source>
</evidence>
<keyword evidence="4 10" id="KW-0347">Helicase</keyword>
<dbReference type="InterPro" id="IPR001650">
    <property type="entry name" value="Helicase_C-like"/>
</dbReference>
<dbReference type="InterPro" id="IPR047112">
    <property type="entry name" value="RecG/Mfd"/>
</dbReference>
<dbReference type="GO" id="GO:0005524">
    <property type="term" value="F:ATP binding"/>
    <property type="evidence" value="ECO:0007669"/>
    <property type="project" value="UniProtKB-KW"/>
</dbReference>
<dbReference type="EMBL" id="VNIM01000063">
    <property type="protein sequence ID" value="TVV72535.1"/>
    <property type="molecule type" value="Genomic_DNA"/>
</dbReference>
<dbReference type="GO" id="GO:0003678">
    <property type="term" value="F:DNA helicase activity"/>
    <property type="evidence" value="ECO:0007669"/>
    <property type="project" value="TreeGrafter"/>
</dbReference>
<gene>
    <name evidence="10" type="ORF">FOY91_14455</name>
</gene>
<dbReference type="SMART" id="SM00487">
    <property type="entry name" value="DEXDc"/>
    <property type="match status" value="1"/>
</dbReference>
<organism evidence="10 11">
    <name type="scientific">Alterirhizorhabdus solaris</name>
    <dbReference type="NCBI Taxonomy" id="2529389"/>
    <lineage>
        <taxon>Bacteria</taxon>
        <taxon>Pseudomonadati</taxon>
        <taxon>Pseudomonadota</taxon>
        <taxon>Alphaproteobacteria</taxon>
        <taxon>Sphingomonadales</taxon>
        <taxon>Rhizorhabdaceae</taxon>
        <taxon>Alterirhizorhabdus</taxon>
    </lineage>
</organism>
<dbReference type="Pfam" id="PF00271">
    <property type="entry name" value="Helicase_C"/>
    <property type="match status" value="1"/>
</dbReference>
<dbReference type="Proteomes" id="UP000318681">
    <property type="component" value="Unassembled WGS sequence"/>
</dbReference>
<sequence>MRPDILNPLFAEVEALKGVGPALARPLAKLGLARAIDVLFHLPVGWIDRKAVDTVEAEDVGRIVTVTVTPVDYRSSAGRGPFRVRATDAAGNYLSLLFFGGKPGWGRKLLPLGTPRTVSGKLDSYGQELQMVHPDHVLDPAEPVDLPERESVYGLSDGLSNKRMAQLAEQALARAPDLPEWIEPSLKAKHDWPGWHEAIARIHADPADAVARERLAYDELFANQLALMLVRASSRRRRGAPLHGDGRLRDRLMLPYAPTGAQARSIAEIEGDLQQAAPMLRLLQGDVGSGKTLVALMALLTAVEAGAQGALLAPTEILARQHYETLSRQLAGLGVTVAILTGRDKGRARESTLMGLADGSIDILIGTHAIFQEAVAYRLLGLAVVDEQHKFGVAQRMMLAQKATVPPHLLVMTATPIPRTLTLSNYGEMDVSRLDEMPPGRQPIETKVMSADRLDEVVEGLGRHLGKGGQAYWVCPLVEESELSDLTAAEARAAALSARFGAKVGLVHGRMKGPEKDAVMAAFQRGDVGVLVATTVIEVGVDVPNATLIVIEGADRFGLAQLHQLRGR</sequence>
<evidence type="ECO:0000256" key="5">
    <source>
        <dbReference type="ARBA" id="ARBA00022840"/>
    </source>
</evidence>
<dbReference type="Pfam" id="PF00270">
    <property type="entry name" value="DEAD"/>
    <property type="match status" value="1"/>
</dbReference>
<dbReference type="AlphaFoldDB" id="A0A558QZJ3"/>
<dbReference type="SUPFAM" id="SSF50249">
    <property type="entry name" value="Nucleic acid-binding proteins"/>
    <property type="match status" value="1"/>
</dbReference>
<name>A0A558QZJ3_9SPHN</name>
<dbReference type="GO" id="GO:0006281">
    <property type="term" value="P:DNA repair"/>
    <property type="evidence" value="ECO:0007669"/>
    <property type="project" value="UniProtKB-KW"/>
</dbReference>
<dbReference type="CDD" id="cd17992">
    <property type="entry name" value="DEXHc_RecG"/>
    <property type="match status" value="1"/>
</dbReference>
<dbReference type="PANTHER" id="PTHR47964:SF1">
    <property type="entry name" value="ATP-DEPENDENT DNA HELICASE HOMOLOG RECG, CHLOROPLASTIC"/>
    <property type="match status" value="1"/>
</dbReference>
<dbReference type="CDD" id="cd04488">
    <property type="entry name" value="RecG_wedge_OBF"/>
    <property type="match status" value="1"/>
</dbReference>
<keyword evidence="1" id="KW-0547">Nucleotide-binding</keyword>
<evidence type="ECO:0000256" key="6">
    <source>
        <dbReference type="ARBA" id="ARBA00023125"/>
    </source>
</evidence>
<reference evidence="10 11" key="1">
    <citation type="submission" date="2019-07" db="EMBL/GenBank/DDBJ databases">
        <title>Sphingomonas solaris sp. nov., isolated from a solar panel from Boston, Massachusetts.</title>
        <authorList>
            <person name="Tanner K."/>
            <person name="Pascual J."/>
            <person name="Mancuso C."/>
            <person name="Pereto J."/>
            <person name="Khalil A."/>
            <person name="Vilanova C."/>
        </authorList>
    </citation>
    <scope>NUCLEOTIDE SEQUENCE [LARGE SCALE GENOMIC DNA]</scope>
    <source>
        <strain evidence="10 11">R4DWN</strain>
    </source>
</reference>
<evidence type="ECO:0000259" key="8">
    <source>
        <dbReference type="PROSITE" id="PS51192"/>
    </source>
</evidence>
<accession>A0A558QZJ3</accession>
<dbReference type="InterPro" id="IPR012340">
    <property type="entry name" value="NA-bd_OB-fold"/>
</dbReference>
<dbReference type="InterPro" id="IPR014001">
    <property type="entry name" value="Helicase_ATP-bd"/>
</dbReference>
<evidence type="ECO:0000256" key="4">
    <source>
        <dbReference type="ARBA" id="ARBA00022806"/>
    </source>
</evidence>
<dbReference type="PANTHER" id="PTHR47964">
    <property type="entry name" value="ATP-DEPENDENT DNA HELICASE HOMOLOG RECG, CHLOROPLASTIC"/>
    <property type="match status" value="1"/>
</dbReference>
<dbReference type="SUPFAM" id="SSF52540">
    <property type="entry name" value="P-loop containing nucleoside triphosphate hydrolases"/>
    <property type="match status" value="2"/>
</dbReference>
<feature type="non-terminal residue" evidence="10">
    <location>
        <position position="568"/>
    </location>
</feature>
<keyword evidence="5" id="KW-0067">ATP-binding</keyword>